<evidence type="ECO:0000259" key="6">
    <source>
        <dbReference type="SMART" id="SM00835"/>
    </source>
</evidence>
<keyword evidence="3 5" id="KW-0708">Seed storage protein</keyword>
<comment type="subunit">
    <text evidence="5">Hexamer; each subunit is composed of an acidic and a basic chain derived from a single precursor and linked by a disulfide bond.</text>
</comment>
<keyword evidence="2 5" id="KW-0758">Storage protein</keyword>
<evidence type="ECO:0000256" key="1">
    <source>
        <dbReference type="ARBA" id="ARBA00007178"/>
    </source>
</evidence>
<dbReference type="PROSITE" id="PS00305">
    <property type="entry name" value="11S_SEED_STORAGE"/>
    <property type="match status" value="1"/>
</dbReference>
<feature type="signal peptide" evidence="5">
    <location>
        <begin position="1"/>
        <end position="19"/>
    </location>
</feature>
<dbReference type="PANTHER" id="PTHR31189:SF55">
    <property type="entry name" value="11-S SEED STORAGE PROTEIN, PLANT"/>
    <property type="match status" value="1"/>
</dbReference>
<dbReference type="InterPro" id="IPR022379">
    <property type="entry name" value="11S_seedstore_CS"/>
</dbReference>
<dbReference type="AlphaFoldDB" id="A0AAP0H2H3"/>
<keyword evidence="8" id="KW-1185">Reference proteome</keyword>
<reference evidence="7 8" key="1">
    <citation type="submission" date="2024-04" db="EMBL/GenBank/DDBJ databases">
        <title>The reference genome of an endangered Asteraceae, Deinandra increscens subsp. villosa, native to the Central Coast of California.</title>
        <authorList>
            <person name="Guilliams M."/>
            <person name="Hasenstab-Lehman K."/>
            <person name="Meyer R."/>
            <person name="Mcevoy S."/>
        </authorList>
    </citation>
    <scope>NUCLEOTIDE SEQUENCE [LARGE SCALE GENOMIC DNA]</scope>
    <source>
        <tissue evidence="7">Leaf</tissue>
    </source>
</reference>
<dbReference type="CDD" id="cd02242">
    <property type="entry name" value="cupin_11S_legumin_N"/>
    <property type="match status" value="1"/>
</dbReference>
<dbReference type="InterPro" id="IPR006045">
    <property type="entry name" value="Cupin_1"/>
</dbReference>
<evidence type="ECO:0000256" key="5">
    <source>
        <dbReference type="RuleBase" id="RU003681"/>
    </source>
</evidence>
<comment type="similarity">
    <text evidence="1 5">Belongs to the 11S seed storage protein (globulins) family.</text>
</comment>
<evidence type="ECO:0000256" key="2">
    <source>
        <dbReference type="ARBA" id="ARBA00022761"/>
    </source>
</evidence>
<name>A0AAP0H2H3_9ASTR</name>
<dbReference type="CDD" id="cd02243">
    <property type="entry name" value="cupin_11S_legumin_C"/>
    <property type="match status" value="1"/>
</dbReference>
<dbReference type="FunFam" id="2.60.120.10:FF:000073">
    <property type="entry name" value="Glycinin G1"/>
    <property type="match status" value="1"/>
</dbReference>
<organism evidence="7 8">
    <name type="scientific">Deinandra increscens subsp. villosa</name>
    <dbReference type="NCBI Taxonomy" id="3103831"/>
    <lineage>
        <taxon>Eukaryota</taxon>
        <taxon>Viridiplantae</taxon>
        <taxon>Streptophyta</taxon>
        <taxon>Embryophyta</taxon>
        <taxon>Tracheophyta</taxon>
        <taxon>Spermatophyta</taxon>
        <taxon>Magnoliopsida</taxon>
        <taxon>eudicotyledons</taxon>
        <taxon>Gunneridae</taxon>
        <taxon>Pentapetalae</taxon>
        <taxon>asterids</taxon>
        <taxon>campanulids</taxon>
        <taxon>Asterales</taxon>
        <taxon>Asteraceae</taxon>
        <taxon>Asteroideae</taxon>
        <taxon>Heliantheae alliance</taxon>
        <taxon>Madieae</taxon>
        <taxon>Madiinae</taxon>
        <taxon>Deinandra</taxon>
    </lineage>
</organism>
<dbReference type="EMBL" id="JBCNJP010000014">
    <property type="protein sequence ID" value="KAK9067545.1"/>
    <property type="molecule type" value="Genomic_DNA"/>
</dbReference>
<dbReference type="Proteomes" id="UP001408789">
    <property type="component" value="Unassembled WGS sequence"/>
</dbReference>
<dbReference type="Gene3D" id="2.60.120.10">
    <property type="entry name" value="Jelly Rolls"/>
    <property type="match status" value="2"/>
</dbReference>
<feature type="domain" description="Cupin type-1" evidence="6">
    <location>
        <begin position="36"/>
        <end position="221"/>
    </location>
</feature>
<dbReference type="GO" id="GO:0045735">
    <property type="term" value="F:nutrient reservoir activity"/>
    <property type="evidence" value="ECO:0007669"/>
    <property type="project" value="UniProtKB-KW"/>
</dbReference>
<dbReference type="SMART" id="SM00835">
    <property type="entry name" value="Cupin_1"/>
    <property type="match status" value="2"/>
</dbReference>
<comment type="caution">
    <text evidence="7">The sequence shown here is derived from an EMBL/GenBank/DDBJ whole genome shotgun (WGS) entry which is preliminary data.</text>
</comment>
<evidence type="ECO:0000256" key="3">
    <source>
        <dbReference type="ARBA" id="ARBA00023129"/>
    </source>
</evidence>
<sequence>MSTLSLSLTFFLLFHACLALRPFRQQSQNQCQIQNINALEPNERVQGEAGYTEFFDSGNQQFQCAGVEVIRHHIQPQGLLLPSYLNSPLMVYIIQGRGYQGIMLPGCPETFQSSQQMQESGSFQDRHQKIRHFREGDVIVIPTGAAHWMYNDGEEEIVAVVLVDSTNAANQLDQYHRRFFLAGNPEQGKEQSPEEGSSNIFRGFDLDILREAFNVDQETAEKLQSRDDNRGHIIRVERGLQVIRPPMRIDQEIRGPRDNGLEETVCSAKITSNINDASHADFYSPEAGWTNHLNSFKLPVLQMVQLSAERGVLRRNAIMSPYWITNAHGIIHVTSGNMRMQIVNNEGQAVFDDMIQEGQLVVVPQNFVVVKQAGEQGCQWISFRTNDNSVVNTLAGQRSAIRAIPVDVLANAYQMSPEQAWRLKNSRKETVMFASSRSRS</sequence>
<comment type="function">
    <text evidence="5">Seed storage protein.</text>
</comment>
<dbReference type="InterPro" id="IPR050253">
    <property type="entry name" value="Seed_Storage-Functional"/>
</dbReference>
<keyword evidence="5" id="KW-0732">Signal</keyword>
<dbReference type="PANTHER" id="PTHR31189">
    <property type="entry name" value="OS03G0336100 PROTEIN-RELATED"/>
    <property type="match status" value="1"/>
</dbReference>
<feature type="chain" id="PRO_5042671040" description="Cupin type-1 domain-containing protein" evidence="5">
    <location>
        <begin position="20"/>
        <end position="440"/>
    </location>
</feature>
<protein>
    <recommendedName>
        <fullName evidence="6">Cupin type-1 domain-containing protein</fullName>
    </recommendedName>
</protein>
<proteinExistence type="inferred from homology"/>
<dbReference type="PRINTS" id="PR00439">
    <property type="entry name" value="11SGLOBULIN"/>
</dbReference>
<dbReference type="InterPro" id="IPR006044">
    <property type="entry name" value="11S_seedstore_pln"/>
</dbReference>
<evidence type="ECO:0000313" key="8">
    <source>
        <dbReference type="Proteomes" id="UP001408789"/>
    </source>
</evidence>
<feature type="domain" description="Cupin type-1" evidence="6">
    <location>
        <begin position="272"/>
        <end position="421"/>
    </location>
</feature>
<dbReference type="InterPro" id="IPR011051">
    <property type="entry name" value="RmlC_Cupin_sf"/>
</dbReference>
<evidence type="ECO:0000313" key="7">
    <source>
        <dbReference type="EMBL" id="KAK9067545.1"/>
    </source>
</evidence>
<evidence type="ECO:0000256" key="4">
    <source>
        <dbReference type="ARBA" id="ARBA00023157"/>
    </source>
</evidence>
<dbReference type="Pfam" id="PF00190">
    <property type="entry name" value="Cupin_1"/>
    <property type="match status" value="2"/>
</dbReference>
<dbReference type="SUPFAM" id="SSF51182">
    <property type="entry name" value="RmlC-like cupins"/>
    <property type="match status" value="1"/>
</dbReference>
<accession>A0AAP0H2H3</accession>
<dbReference type="InterPro" id="IPR014710">
    <property type="entry name" value="RmlC-like_jellyroll"/>
</dbReference>
<keyword evidence="4 5" id="KW-1015">Disulfide bond</keyword>
<gene>
    <name evidence="7" type="ORF">SSX86_011656</name>
</gene>